<comment type="caution">
    <text evidence="2">The sequence shown here is derived from an EMBL/GenBank/DDBJ whole genome shotgun (WGS) entry which is preliminary data.</text>
</comment>
<evidence type="ECO:0000313" key="3">
    <source>
        <dbReference type="Proteomes" id="UP001154312"/>
    </source>
</evidence>
<feature type="transmembrane region" description="Helical" evidence="1">
    <location>
        <begin position="107"/>
        <end position="131"/>
    </location>
</feature>
<accession>A0A9X4JVX2</accession>
<evidence type="ECO:0000256" key="1">
    <source>
        <dbReference type="SAM" id="Phobius"/>
    </source>
</evidence>
<keyword evidence="3" id="KW-1185">Reference proteome</keyword>
<keyword evidence="1" id="KW-1133">Transmembrane helix</keyword>
<keyword evidence="1" id="KW-0812">Transmembrane</keyword>
<proteinExistence type="predicted"/>
<gene>
    <name evidence="2" type="ORF">L7E55_12240</name>
</gene>
<reference evidence="2" key="1">
    <citation type="submission" date="2022-02" db="EMBL/GenBank/DDBJ databases">
        <authorList>
            <person name="Leng L."/>
        </authorList>
    </citation>
    <scope>NUCLEOTIDE SEQUENCE</scope>
    <source>
        <strain evidence="2">JI</strain>
    </source>
</reference>
<protein>
    <submittedName>
        <fullName evidence="2">Uncharacterized protein</fullName>
    </submittedName>
</protein>
<dbReference type="EMBL" id="JAKOAV010000024">
    <property type="protein sequence ID" value="MDF9409116.1"/>
    <property type="molecule type" value="Genomic_DNA"/>
</dbReference>
<name>A0A9X4JVX2_9FIRM</name>
<dbReference type="AlphaFoldDB" id="A0A9X4JVX2"/>
<dbReference type="Proteomes" id="UP001154312">
    <property type="component" value="Unassembled WGS sequence"/>
</dbReference>
<sequence>MRILSAVIAGLVTGLLFCLLVFLASPKAAFMAFLIAWVAFSLLLYRKAESSGKIWSRACFTAGVECLAIPLASLFLPFFCGQQAVQAAKQSACSASQAFGSAFGGGLINMLAGSAGILIGLLLILTAYFSLKPVRR</sequence>
<evidence type="ECO:0000313" key="2">
    <source>
        <dbReference type="EMBL" id="MDF9409116.1"/>
    </source>
</evidence>
<feature type="transmembrane region" description="Helical" evidence="1">
    <location>
        <begin position="28"/>
        <end position="46"/>
    </location>
</feature>
<dbReference type="RefSeq" id="WP_277444560.1">
    <property type="nucleotide sequence ID" value="NZ_JAKOAV010000024.1"/>
</dbReference>
<keyword evidence="1" id="KW-0472">Membrane</keyword>
<feature type="transmembrane region" description="Helical" evidence="1">
    <location>
        <begin position="58"/>
        <end position="79"/>
    </location>
</feature>
<organism evidence="2 3">
    <name type="scientific">Pelotomaculum isophthalicicum JI</name>
    <dbReference type="NCBI Taxonomy" id="947010"/>
    <lineage>
        <taxon>Bacteria</taxon>
        <taxon>Bacillati</taxon>
        <taxon>Bacillota</taxon>
        <taxon>Clostridia</taxon>
        <taxon>Eubacteriales</taxon>
        <taxon>Desulfotomaculaceae</taxon>
        <taxon>Pelotomaculum</taxon>
    </lineage>
</organism>